<accession>A0ABZ0RL05</accession>
<name>A0ABZ0RL05_9BACT</name>
<dbReference type="InterPro" id="IPR013424">
    <property type="entry name" value="Ice-binding_C"/>
</dbReference>
<evidence type="ECO:0000256" key="1">
    <source>
        <dbReference type="SAM" id="SignalP"/>
    </source>
</evidence>
<dbReference type="Pfam" id="PF07589">
    <property type="entry name" value="PEP-CTERM"/>
    <property type="match status" value="1"/>
</dbReference>
<dbReference type="EMBL" id="CP138858">
    <property type="protein sequence ID" value="WPJ96885.1"/>
    <property type="molecule type" value="Genomic_DNA"/>
</dbReference>
<dbReference type="RefSeq" id="WP_319833742.1">
    <property type="nucleotide sequence ID" value="NZ_CP138858.1"/>
</dbReference>
<keyword evidence="1" id="KW-0732">Signal</keyword>
<dbReference type="Proteomes" id="UP001324993">
    <property type="component" value="Chromosome"/>
</dbReference>
<evidence type="ECO:0000313" key="4">
    <source>
        <dbReference type="Proteomes" id="UP001324993"/>
    </source>
</evidence>
<proteinExistence type="predicted"/>
<protein>
    <submittedName>
        <fullName evidence="3">PEP-CTERM sorting domain-containing protein</fullName>
    </submittedName>
</protein>
<keyword evidence="4" id="KW-1185">Reference proteome</keyword>
<reference evidence="3 4" key="1">
    <citation type="submission" date="2023-11" db="EMBL/GenBank/DDBJ databases">
        <title>Coraliomargarita sp. nov., isolated from marine algae.</title>
        <authorList>
            <person name="Lee J.K."/>
            <person name="Baek J.H."/>
            <person name="Kim J.M."/>
            <person name="Choi D.G."/>
            <person name="Jeon C.O."/>
        </authorList>
    </citation>
    <scope>NUCLEOTIDE SEQUENCE [LARGE SCALE GENOMIC DNA]</scope>
    <source>
        <strain evidence="3 4">J2-16</strain>
    </source>
</reference>
<feature type="domain" description="Ice-binding protein C-terminal" evidence="2">
    <location>
        <begin position="286"/>
        <end position="310"/>
    </location>
</feature>
<organism evidence="3 4">
    <name type="scientific">Coraliomargarita algicola</name>
    <dbReference type="NCBI Taxonomy" id="3092156"/>
    <lineage>
        <taxon>Bacteria</taxon>
        <taxon>Pseudomonadati</taxon>
        <taxon>Verrucomicrobiota</taxon>
        <taxon>Opitutia</taxon>
        <taxon>Puniceicoccales</taxon>
        <taxon>Coraliomargaritaceae</taxon>
        <taxon>Coraliomargarita</taxon>
    </lineage>
</organism>
<evidence type="ECO:0000313" key="3">
    <source>
        <dbReference type="EMBL" id="WPJ96885.1"/>
    </source>
</evidence>
<sequence>MKATTLALTATYLLTTAYVSGALIYSESFDTPPYSAGDDLDGQQGWSGVSGYIDNNIVVDATGLSHSAVSNASGGSIRGINDPVFTDGDEGILTHTSVGVDSNLGTGTQYWFSALLSLTGNGNSAERNVVTLNFDSGSSSNIAFGLESSGAGGVGTSDGYSFVYGTKSNFNSNMSGAGYVGTQYVGGSTVLVVGRMTVVDELASSGTENGKEILDFWINPSNFSTVETMISSAQGTLQSQEHSIIYGDWGQVTVGLEFNGSGGENTEYLQDEIRVGTSLADLGLTTIPEPSSAALLMGLVAIAGLCVRRRG</sequence>
<feature type="signal peptide" evidence="1">
    <location>
        <begin position="1"/>
        <end position="21"/>
    </location>
</feature>
<feature type="chain" id="PRO_5046960100" evidence="1">
    <location>
        <begin position="22"/>
        <end position="311"/>
    </location>
</feature>
<evidence type="ECO:0000259" key="2">
    <source>
        <dbReference type="Pfam" id="PF07589"/>
    </source>
</evidence>
<gene>
    <name evidence="3" type="ORF">SH580_04090</name>
</gene>